<dbReference type="AlphaFoldDB" id="A0A059BGN6"/>
<dbReference type="Gramene" id="KCW64835">
    <property type="protein sequence ID" value="KCW64835"/>
    <property type="gene ID" value="EUGRSUZ_G02405"/>
</dbReference>
<evidence type="ECO:0000256" key="1">
    <source>
        <dbReference type="SAM" id="SignalP"/>
    </source>
</evidence>
<dbReference type="InParanoid" id="A0A059BGN6"/>
<accession>A0A059BGN6</accession>
<feature type="signal peptide" evidence="1">
    <location>
        <begin position="1"/>
        <end position="21"/>
    </location>
</feature>
<feature type="chain" id="PRO_5001574294" description="Knottin scorpion toxin-like domain-containing protein" evidence="1">
    <location>
        <begin position="22"/>
        <end position="79"/>
    </location>
</feature>
<organism evidence="2">
    <name type="scientific">Eucalyptus grandis</name>
    <name type="common">Flooded gum</name>
    <dbReference type="NCBI Taxonomy" id="71139"/>
    <lineage>
        <taxon>Eukaryota</taxon>
        <taxon>Viridiplantae</taxon>
        <taxon>Streptophyta</taxon>
        <taxon>Embryophyta</taxon>
        <taxon>Tracheophyta</taxon>
        <taxon>Spermatophyta</taxon>
        <taxon>Magnoliopsida</taxon>
        <taxon>eudicotyledons</taxon>
        <taxon>Gunneridae</taxon>
        <taxon>Pentapetalae</taxon>
        <taxon>rosids</taxon>
        <taxon>malvids</taxon>
        <taxon>Myrtales</taxon>
        <taxon>Myrtaceae</taxon>
        <taxon>Myrtoideae</taxon>
        <taxon>Eucalypteae</taxon>
        <taxon>Eucalyptus</taxon>
    </lineage>
</organism>
<proteinExistence type="predicted"/>
<reference evidence="2" key="1">
    <citation type="submission" date="2013-07" db="EMBL/GenBank/DDBJ databases">
        <title>The genome of Eucalyptus grandis.</title>
        <authorList>
            <person name="Schmutz J."/>
            <person name="Hayes R."/>
            <person name="Myburg A."/>
            <person name="Tuskan G."/>
            <person name="Grattapaglia D."/>
            <person name="Rokhsar D.S."/>
        </authorList>
    </citation>
    <scope>NUCLEOTIDE SEQUENCE</scope>
    <source>
        <tissue evidence="2">Leaf extractions</tissue>
    </source>
</reference>
<name>A0A059BGN6_EUCGR</name>
<keyword evidence="1" id="KW-0732">Signal</keyword>
<gene>
    <name evidence="2" type="ORF">EUGRSUZ_G02405</name>
</gene>
<dbReference type="EMBL" id="KK198759">
    <property type="protein sequence ID" value="KCW64835.1"/>
    <property type="molecule type" value="Genomic_DNA"/>
</dbReference>
<sequence>MEELTSSKLVFCVMLSALALGILYIDGPMTPTVEASGDFRCPRMINCTQVCRGYPSRCVNGKCICGKDFPPPNPPSFRL</sequence>
<evidence type="ECO:0008006" key="3">
    <source>
        <dbReference type="Google" id="ProtNLM"/>
    </source>
</evidence>
<evidence type="ECO:0000313" key="2">
    <source>
        <dbReference type="EMBL" id="KCW64835.1"/>
    </source>
</evidence>
<protein>
    <recommendedName>
        <fullName evidence="3">Knottin scorpion toxin-like domain-containing protein</fullName>
    </recommendedName>
</protein>